<keyword evidence="2" id="KW-1185">Reference proteome</keyword>
<reference evidence="2" key="1">
    <citation type="journal article" date="2019" name="Int. J. Syst. Evol. Microbiol.">
        <title>The Global Catalogue of Microorganisms (GCM) 10K type strain sequencing project: providing services to taxonomists for standard genome sequencing and annotation.</title>
        <authorList>
            <consortium name="The Broad Institute Genomics Platform"/>
            <consortium name="The Broad Institute Genome Sequencing Center for Infectious Disease"/>
            <person name="Wu L."/>
            <person name="Ma J."/>
        </authorList>
    </citation>
    <scope>NUCLEOTIDE SEQUENCE [LARGE SCALE GENOMIC DNA]</scope>
    <source>
        <strain evidence="2">JCM 16365</strain>
    </source>
</reference>
<evidence type="ECO:0000313" key="2">
    <source>
        <dbReference type="Proteomes" id="UP001500274"/>
    </source>
</evidence>
<evidence type="ECO:0000313" key="1">
    <source>
        <dbReference type="EMBL" id="GAA2571249.1"/>
    </source>
</evidence>
<sequence>MALFNSAQPSRDSVAANLVGRVLDVAQDLNFQRVLRQEGWRFLVAVATEARDAWLRTSRS</sequence>
<organism evidence="1 2">
    <name type="scientific">Microbacterium binotii</name>
    <dbReference type="NCBI Taxonomy" id="462710"/>
    <lineage>
        <taxon>Bacteria</taxon>
        <taxon>Bacillati</taxon>
        <taxon>Actinomycetota</taxon>
        <taxon>Actinomycetes</taxon>
        <taxon>Micrococcales</taxon>
        <taxon>Microbacteriaceae</taxon>
        <taxon>Microbacterium</taxon>
    </lineage>
</organism>
<name>A0ABP6BIW9_9MICO</name>
<dbReference type="EMBL" id="BAAARI010000003">
    <property type="protein sequence ID" value="GAA2571249.1"/>
    <property type="molecule type" value="Genomic_DNA"/>
</dbReference>
<protein>
    <submittedName>
        <fullName evidence="1">Uncharacterized protein</fullName>
    </submittedName>
</protein>
<dbReference type="RefSeq" id="WP_344227031.1">
    <property type="nucleotide sequence ID" value="NZ_BAAARI010000003.1"/>
</dbReference>
<dbReference type="Proteomes" id="UP001500274">
    <property type="component" value="Unassembled WGS sequence"/>
</dbReference>
<comment type="caution">
    <text evidence="1">The sequence shown here is derived from an EMBL/GenBank/DDBJ whole genome shotgun (WGS) entry which is preliminary data.</text>
</comment>
<accession>A0ABP6BIW9</accession>
<proteinExistence type="predicted"/>
<gene>
    <name evidence="1" type="ORF">GCM10009862_07590</name>
</gene>